<dbReference type="Proteomes" id="UP000621390">
    <property type="component" value="Unassembled WGS sequence"/>
</dbReference>
<evidence type="ECO:0000256" key="6">
    <source>
        <dbReference type="ARBA" id="ARBA00022989"/>
    </source>
</evidence>
<feature type="transmembrane region" description="Helical" evidence="9">
    <location>
        <begin position="6"/>
        <end position="28"/>
    </location>
</feature>
<evidence type="ECO:0000313" key="11">
    <source>
        <dbReference type="EMBL" id="MBJ7267317.1"/>
    </source>
</evidence>
<dbReference type="EMBL" id="JAEMOP010000009">
    <property type="protein sequence ID" value="MBJ7317102.1"/>
    <property type="molecule type" value="Genomic_DNA"/>
</dbReference>
<accession>A0A8I1KIK3</accession>
<keyword evidence="14" id="KW-1185">Reference proteome</keyword>
<comment type="caution">
    <text evidence="12">The sequence shown here is derived from an EMBL/GenBank/DDBJ whole genome shotgun (WGS) entry which is preliminary data.</text>
</comment>
<feature type="transmembrane region" description="Helical" evidence="9">
    <location>
        <begin position="156"/>
        <end position="182"/>
    </location>
</feature>
<dbReference type="PANTHER" id="PTHR45138">
    <property type="entry name" value="REGULATORY COMPONENTS OF SENSORY TRANSDUCTION SYSTEM"/>
    <property type="match status" value="1"/>
</dbReference>
<feature type="transmembrane region" description="Helical" evidence="9">
    <location>
        <begin position="80"/>
        <end position="102"/>
    </location>
</feature>
<gene>
    <name evidence="11" type="ORF">JHC10_10250</name>
    <name evidence="12" type="ORF">JHC11_13975</name>
</gene>
<evidence type="ECO:0000256" key="8">
    <source>
        <dbReference type="ARBA" id="ARBA00034247"/>
    </source>
</evidence>
<dbReference type="FunFam" id="3.30.70.270:FF:000001">
    <property type="entry name" value="Diguanylate cyclase domain protein"/>
    <property type="match status" value="1"/>
</dbReference>
<evidence type="ECO:0000256" key="4">
    <source>
        <dbReference type="ARBA" id="ARBA00022475"/>
    </source>
</evidence>
<keyword evidence="4" id="KW-1003">Cell membrane</keyword>
<dbReference type="RefSeq" id="WP_199494711.1">
    <property type="nucleotide sequence ID" value="NZ_JAEMOO010000009.1"/>
</dbReference>
<dbReference type="GO" id="GO:1902201">
    <property type="term" value="P:negative regulation of bacterial-type flagellum-dependent cell motility"/>
    <property type="evidence" value="ECO:0007669"/>
    <property type="project" value="TreeGrafter"/>
</dbReference>
<evidence type="ECO:0000313" key="13">
    <source>
        <dbReference type="Proteomes" id="UP000621390"/>
    </source>
</evidence>
<dbReference type="InterPro" id="IPR050469">
    <property type="entry name" value="Diguanylate_Cyclase"/>
</dbReference>
<dbReference type="InterPro" id="IPR043128">
    <property type="entry name" value="Rev_trsase/Diguanyl_cyclase"/>
</dbReference>
<proteinExistence type="predicted"/>
<dbReference type="Gene3D" id="3.30.70.270">
    <property type="match status" value="1"/>
</dbReference>
<dbReference type="InterPro" id="IPR000160">
    <property type="entry name" value="GGDEF_dom"/>
</dbReference>
<dbReference type="EMBL" id="JAEMOS010000032">
    <property type="protein sequence ID" value="MBJ7267317.1"/>
    <property type="molecule type" value="Genomic_DNA"/>
</dbReference>
<dbReference type="PROSITE" id="PS50887">
    <property type="entry name" value="GGDEF"/>
    <property type="match status" value="1"/>
</dbReference>
<feature type="transmembrane region" description="Helical" evidence="9">
    <location>
        <begin position="253"/>
        <end position="273"/>
    </location>
</feature>
<dbReference type="CDD" id="cd01949">
    <property type="entry name" value="GGDEF"/>
    <property type="match status" value="1"/>
</dbReference>
<feature type="transmembrane region" description="Helical" evidence="9">
    <location>
        <begin position="229"/>
        <end position="246"/>
    </location>
</feature>
<feature type="transmembrane region" description="Helical" evidence="9">
    <location>
        <begin position="114"/>
        <end position="136"/>
    </location>
</feature>
<evidence type="ECO:0000256" key="3">
    <source>
        <dbReference type="ARBA" id="ARBA00012528"/>
    </source>
</evidence>
<evidence type="ECO:0000256" key="1">
    <source>
        <dbReference type="ARBA" id="ARBA00001946"/>
    </source>
</evidence>
<keyword evidence="6 9" id="KW-1133">Transmembrane helix</keyword>
<dbReference type="GO" id="GO:0005886">
    <property type="term" value="C:plasma membrane"/>
    <property type="evidence" value="ECO:0007669"/>
    <property type="project" value="UniProtKB-SubCell"/>
</dbReference>
<organism evidence="12 13">
    <name type="scientific">Idiomarina abyssalis</name>
    <dbReference type="NCBI Taxonomy" id="86102"/>
    <lineage>
        <taxon>Bacteria</taxon>
        <taxon>Pseudomonadati</taxon>
        <taxon>Pseudomonadota</taxon>
        <taxon>Gammaproteobacteria</taxon>
        <taxon>Alteromonadales</taxon>
        <taxon>Idiomarinaceae</taxon>
        <taxon>Idiomarina</taxon>
    </lineage>
</organism>
<dbReference type="PANTHER" id="PTHR45138:SF9">
    <property type="entry name" value="DIGUANYLATE CYCLASE DGCM-RELATED"/>
    <property type="match status" value="1"/>
</dbReference>
<dbReference type="GO" id="GO:0052621">
    <property type="term" value="F:diguanylate cyclase activity"/>
    <property type="evidence" value="ECO:0007669"/>
    <property type="project" value="UniProtKB-EC"/>
</dbReference>
<comment type="catalytic activity">
    <reaction evidence="8">
        <text>2 GTP = 3',3'-c-di-GMP + 2 diphosphate</text>
        <dbReference type="Rhea" id="RHEA:24898"/>
        <dbReference type="ChEBI" id="CHEBI:33019"/>
        <dbReference type="ChEBI" id="CHEBI:37565"/>
        <dbReference type="ChEBI" id="CHEBI:58805"/>
        <dbReference type="EC" id="2.7.7.65"/>
    </reaction>
</comment>
<evidence type="ECO:0000313" key="14">
    <source>
        <dbReference type="Proteomes" id="UP000655994"/>
    </source>
</evidence>
<keyword evidence="5 9" id="KW-0812">Transmembrane</keyword>
<dbReference type="AlphaFoldDB" id="A0A8I1KIK3"/>
<dbReference type="SMART" id="SM00267">
    <property type="entry name" value="GGDEF"/>
    <property type="match status" value="1"/>
</dbReference>
<dbReference type="InterPro" id="IPR007895">
    <property type="entry name" value="MASE1"/>
</dbReference>
<evidence type="ECO:0000256" key="2">
    <source>
        <dbReference type="ARBA" id="ARBA00004651"/>
    </source>
</evidence>
<comment type="subcellular location">
    <subcellularLocation>
        <location evidence="2">Cell membrane</location>
        <topology evidence="2">Multi-pass membrane protein</topology>
    </subcellularLocation>
</comment>
<dbReference type="NCBIfam" id="TIGR00254">
    <property type="entry name" value="GGDEF"/>
    <property type="match status" value="1"/>
</dbReference>
<evidence type="ECO:0000256" key="5">
    <source>
        <dbReference type="ARBA" id="ARBA00022692"/>
    </source>
</evidence>
<dbReference type="Pfam" id="PF00990">
    <property type="entry name" value="GGDEF"/>
    <property type="match status" value="1"/>
</dbReference>
<dbReference type="SUPFAM" id="SSF55073">
    <property type="entry name" value="Nucleotide cyclase"/>
    <property type="match status" value="1"/>
</dbReference>
<comment type="cofactor">
    <cofactor evidence="1">
        <name>Mg(2+)</name>
        <dbReference type="ChEBI" id="CHEBI:18420"/>
    </cofactor>
</comment>
<dbReference type="EC" id="2.7.7.65" evidence="3"/>
<feature type="transmembrane region" description="Helical" evidence="9">
    <location>
        <begin position="279"/>
        <end position="301"/>
    </location>
</feature>
<sequence>MLQTIIRSLILVVVWILLWRIAAVMEYGPHASIWFPPAGLTFAAFLVMSWRAFPAILIAGVVTTFWVSELYGGGTPAKELLTTGVLFGFAHTLPYFLGAWLLRSKLTRLGSYGLASTIMTFLGVAALSSFCAAWLGTEVMISGKLLEADAIWYTWLPWWIGDMSGVIVLSPIFIALMSWRYPQLEHWLGGLSFTVKAGNQSSFLWKLLLILALLSLSLILTSTANKDEAAFSIFFLILPLLWVSYTESPLNTAISLALFSTITAFSVGIFGLMDYAIVYQFAVTIIAASAWFGLTVPTLMAHNELLTRQVSEDGLTKTASREHFMQSADALMNLGKRQNKPLSLIMFDVDEFKKINDSYGHVAGDRALVQVTNIVTSVLRSSDLLGRFGGDEFMILLPESSLQFAEETAERLRMEISRARLEGTNHAFSCSFGVAEVVPDEHIMATIDRADKALLVAKKRGKNCIAREN</sequence>
<feature type="transmembrane region" description="Helical" evidence="9">
    <location>
        <begin position="40"/>
        <end position="68"/>
    </location>
</feature>
<dbReference type="GO" id="GO:0043709">
    <property type="term" value="P:cell adhesion involved in single-species biofilm formation"/>
    <property type="evidence" value="ECO:0007669"/>
    <property type="project" value="TreeGrafter"/>
</dbReference>
<evidence type="ECO:0000259" key="10">
    <source>
        <dbReference type="PROSITE" id="PS50887"/>
    </source>
</evidence>
<dbReference type="Pfam" id="PF05231">
    <property type="entry name" value="MASE1"/>
    <property type="match status" value="1"/>
</dbReference>
<reference evidence="12 14" key="1">
    <citation type="submission" date="2020-09" db="EMBL/GenBank/DDBJ databases">
        <title>Draft Genomes of Bacterial Isolates from North Pond Shallow Sediments.</title>
        <authorList>
            <person name="Kiel Reese B."/>
            <person name="Mullis M."/>
            <person name="Weisend R.E."/>
        </authorList>
    </citation>
    <scope>NUCLEOTIDE SEQUENCE</scope>
    <source>
        <strain evidence="12">KJE-2</strain>
        <strain evidence="11 14">KJE-3</strain>
    </source>
</reference>
<dbReference type="Proteomes" id="UP000655994">
    <property type="component" value="Unassembled WGS sequence"/>
</dbReference>
<feature type="transmembrane region" description="Helical" evidence="9">
    <location>
        <begin position="203"/>
        <end position="223"/>
    </location>
</feature>
<evidence type="ECO:0000256" key="7">
    <source>
        <dbReference type="ARBA" id="ARBA00023136"/>
    </source>
</evidence>
<feature type="domain" description="GGDEF" evidence="10">
    <location>
        <begin position="340"/>
        <end position="469"/>
    </location>
</feature>
<evidence type="ECO:0000313" key="12">
    <source>
        <dbReference type="EMBL" id="MBJ7317102.1"/>
    </source>
</evidence>
<dbReference type="InterPro" id="IPR029787">
    <property type="entry name" value="Nucleotide_cyclase"/>
</dbReference>
<name>A0A8I1KIK3_9GAMM</name>
<keyword evidence="7 9" id="KW-0472">Membrane</keyword>
<evidence type="ECO:0000256" key="9">
    <source>
        <dbReference type="SAM" id="Phobius"/>
    </source>
</evidence>
<protein>
    <recommendedName>
        <fullName evidence="3">diguanylate cyclase</fullName>
        <ecNumber evidence="3">2.7.7.65</ecNumber>
    </recommendedName>
</protein>